<evidence type="ECO:0000259" key="1">
    <source>
        <dbReference type="Pfam" id="PF06812"/>
    </source>
</evidence>
<feature type="domain" description="ImpA N-terminal" evidence="1">
    <location>
        <begin position="12"/>
        <end position="131"/>
    </location>
</feature>
<dbReference type="RefSeq" id="WP_169261473.1">
    <property type="nucleotide sequence ID" value="NZ_WTVQ01000030.1"/>
</dbReference>
<comment type="caution">
    <text evidence="2">The sequence shown here is derived from an EMBL/GenBank/DDBJ whole genome shotgun (WGS) entry which is preliminary data.</text>
</comment>
<reference evidence="2 3" key="1">
    <citation type="submission" date="2019-12" db="EMBL/GenBank/DDBJ databases">
        <title>Comparative genomics gives insights into the taxonomy of the Azoarcus-Aromatoleum group and reveals separate origins of nif in the plant-associated Azoarcus and non-plant-associated Aromatoleum sub-groups.</title>
        <authorList>
            <person name="Lafos M."/>
            <person name="Maluk M."/>
            <person name="Batista M."/>
            <person name="Junghare M."/>
            <person name="Carmona M."/>
            <person name="Faoro H."/>
            <person name="Cruz L.M."/>
            <person name="Battistoni F."/>
            <person name="De Souza E."/>
            <person name="Pedrosa F."/>
            <person name="Chen W.-M."/>
            <person name="Poole P.S."/>
            <person name="Dixon R.A."/>
            <person name="James E.K."/>
        </authorList>
    </citation>
    <scope>NUCLEOTIDE SEQUENCE [LARGE SCALE GENOMIC DNA]</scope>
    <source>
        <strain evidence="2 3">22Lin</strain>
    </source>
</reference>
<accession>A0ABX1QEH1</accession>
<dbReference type="InterPro" id="IPR010657">
    <property type="entry name" value="ImpA_N"/>
</dbReference>
<dbReference type="InterPro" id="IPR017740">
    <property type="entry name" value="TssA-like"/>
</dbReference>
<protein>
    <submittedName>
        <fullName evidence="2">Type VI secretion system protein TssA</fullName>
    </submittedName>
</protein>
<dbReference type="PANTHER" id="PTHR37951">
    <property type="entry name" value="CYTOPLASMIC PROTEIN-RELATED"/>
    <property type="match status" value="1"/>
</dbReference>
<evidence type="ECO:0000313" key="3">
    <source>
        <dbReference type="Proteomes" id="UP000648984"/>
    </source>
</evidence>
<gene>
    <name evidence="2" type="primary">tssA</name>
    <name evidence="2" type="ORF">GPA25_16355</name>
</gene>
<proteinExistence type="predicted"/>
<keyword evidence="3" id="KW-1185">Reference proteome</keyword>
<sequence>MPPMDLDGLLRPLSGACCGEDLSFSEVFDEIQEARRFDDPSLSQGEWVTQLKEADWPRVARLCMQVLATRSKDIRLVVWLTEALAKTRGLAGLADGYRLLTRYCEAFWQDIHPLPDDGDQELRIGNLDWLLSQSSRIIYEIPLTDSPRGNFSMADLAFARNLGSALERNPADASLMLRDARVTLAEFDAARRDTPAQFFTRGVTDGKSAQQALAELERIIDVRLGMEGPGFGGARDALESVLEVLMHFAGEAGAAMSPLSFVQSAPTIAGPTAGAAPVQSSGGIQTRADALVQLKQVAEFFRRTEPHSPIAYLADKAARWGDMPLHEWLRTVVKDEGALAHVEELLGVVRVDSTNT</sequence>
<dbReference type="Proteomes" id="UP000648984">
    <property type="component" value="Unassembled WGS sequence"/>
</dbReference>
<dbReference type="NCBIfam" id="TIGR03363">
    <property type="entry name" value="VI_chp_8"/>
    <property type="match status" value="1"/>
</dbReference>
<name>A0ABX1QEH1_9RHOO</name>
<dbReference type="EMBL" id="WTVQ01000030">
    <property type="protein sequence ID" value="NMG76333.1"/>
    <property type="molecule type" value="Genomic_DNA"/>
</dbReference>
<dbReference type="Pfam" id="PF06812">
    <property type="entry name" value="ImpA_N"/>
    <property type="match status" value="1"/>
</dbReference>
<organism evidence="2 3">
    <name type="scientific">Aromatoleum diolicum</name>
    <dbReference type="NCBI Taxonomy" id="75796"/>
    <lineage>
        <taxon>Bacteria</taxon>
        <taxon>Pseudomonadati</taxon>
        <taxon>Pseudomonadota</taxon>
        <taxon>Betaproteobacteria</taxon>
        <taxon>Rhodocyclales</taxon>
        <taxon>Rhodocyclaceae</taxon>
        <taxon>Aromatoleum</taxon>
    </lineage>
</organism>
<dbReference type="PANTHER" id="PTHR37951:SF1">
    <property type="entry name" value="TYPE VI SECRETION SYSTEM COMPONENT TSSA1"/>
    <property type="match status" value="1"/>
</dbReference>
<evidence type="ECO:0000313" key="2">
    <source>
        <dbReference type="EMBL" id="NMG76333.1"/>
    </source>
</evidence>